<evidence type="ECO:0000256" key="1">
    <source>
        <dbReference type="ARBA" id="ARBA00006484"/>
    </source>
</evidence>
<organism evidence="4 5">
    <name type="scientific">Amycolatopsis pithecellobii</name>
    <dbReference type="NCBI Taxonomy" id="664692"/>
    <lineage>
        <taxon>Bacteria</taxon>
        <taxon>Bacillati</taxon>
        <taxon>Actinomycetota</taxon>
        <taxon>Actinomycetes</taxon>
        <taxon>Pseudonocardiales</taxon>
        <taxon>Pseudonocardiaceae</taxon>
        <taxon>Amycolatopsis</taxon>
    </lineage>
</organism>
<dbReference type="AlphaFoldDB" id="A0A6N7YZI7"/>
<comment type="similarity">
    <text evidence="1">Belongs to the short-chain dehydrogenases/reductases (SDR) family.</text>
</comment>
<dbReference type="CDD" id="cd05233">
    <property type="entry name" value="SDR_c"/>
    <property type="match status" value="1"/>
</dbReference>
<dbReference type="GO" id="GO:0016491">
    <property type="term" value="F:oxidoreductase activity"/>
    <property type="evidence" value="ECO:0007669"/>
    <property type="project" value="UniProtKB-KW"/>
</dbReference>
<keyword evidence="2" id="KW-0560">Oxidoreductase</keyword>
<evidence type="ECO:0000313" key="5">
    <source>
        <dbReference type="Proteomes" id="UP000440096"/>
    </source>
</evidence>
<proteinExistence type="inferred from homology"/>
<dbReference type="Pfam" id="PF13561">
    <property type="entry name" value="adh_short_C2"/>
    <property type="match status" value="1"/>
</dbReference>
<dbReference type="InterPro" id="IPR036291">
    <property type="entry name" value="NAD(P)-bd_dom_sf"/>
</dbReference>
<reference evidence="4 5" key="1">
    <citation type="submission" date="2019-11" db="EMBL/GenBank/DDBJ databases">
        <title>Draft genome of Amycolatopsis RM579.</title>
        <authorList>
            <person name="Duangmal K."/>
            <person name="Mingma R."/>
        </authorList>
    </citation>
    <scope>NUCLEOTIDE SEQUENCE [LARGE SCALE GENOMIC DNA]</scope>
    <source>
        <strain evidence="4 5">RM579</strain>
    </source>
</reference>
<dbReference type="RefSeq" id="WP_154756094.1">
    <property type="nucleotide sequence ID" value="NZ_WMBA01000008.1"/>
</dbReference>
<dbReference type="OrthoDB" id="286404at2"/>
<dbReference type="InterPro" id="IPR050259">
    <property type="entry name" value="SDR"/>
</dbReference>
<dbReference type="PANTHER" id="PTHR42879:SF2">
    <property type="entry name" value="3-OXOACYL-[ACYL-CARRIER-PROTEIN] REDUCTASE FABG"/>
    <property type="match status" value="1"/>
</dbReference>
<dbReference type="Proteomes" id="UP000440096">
    <property type="component" value="Unassembled WGS sequence"/>
</dbReference>
<dbReference type="SMART" id="SM00822">
    <property type="entry name" value="PKS_KR"/>
    <property type="match status" value="1"/>
</dbReference>
<dbReference type="InterPro" id="IPR020904">
    <property type="entry name" value="Sc_DH/Rdtase_CS"/>
</dbReference>
<dbReference type="EMBL" id="WMBA01000008">
    <property type="protein sequence ID" value="MTD53849.1"/>
    <property type="molecule type" value="Genomic_DNA"/>
</dbReference>
<dbReference type="InterPro" id="IPR002347">
    <property type="entry name" value="SDR_fam"/>
</dbReference>
<comment type="caution">
    <text evidence="4">The sequence shown here is derived from an EMBL/GenBank/DDBJ whole genome shotgun (WGS) entry which is preliminary data.</text>
</comment>
<dbReference type="PANTHER" id="PTHR42879">
    <property type="entry name" value="3-OXOACYL-(ACYL-CARRIER-PROTEIN) REDUCTASE"/>
    <property type="match status" value="1"/>
</dbReference>
<evidence type="ECO:0000259" key="3">
    <source>
        <dbReference type="SMART" id="SM00822"/>
    </source>
</evidence>
<dbReference type="SUPFAM" id="SSF51735">
    <property type="entry name" value="NAD(P)-binding Rossmann-fold domains"/>
    <property type="match status" value="1"/>
</dbReference>
<dbReference type="PRINTS" id="PR00080">
    <property type="entry name" value="SDRFAMILY"/>
</dbReference>
<dbReference type="PROSITE" id="PS00061">
    <property type="entry name" value="ADH_SHORT"/>
    <property type="match status" value="1"/>
</dbReference>
<protein>
    <submittedName>
        <fullName evidence="4">SDR family oxidoreductase</fullName>
    </submittedName>
</protein>
<dbReference type="InterPro" id="IPR057326">
    <property type="entry name" value="KR_dom"/>
</dbReference>
<dbReference type="Gene3D" id="3.40.50.720">
    <property type="entry name" value="NAD(P)-binding Rossmann-like Domain"/>
    <property type="match status" value="1"/>
</dbReference>
<evidence type="ECO:0000256" key="2">
    <source>
        <dbReference type="ARBA" id="ARBA00023002"/>
    </source>
</evidence>
<name>A0A6N7YZI7_9PSEU</name>
<feature type="domain" description="Ketoreductase" evidence="3">
    <location>
        <begin position="5"/>
        <end position="185"/>
    </location>
</feature>
<gene>
    <name evidence="4" type="ORF">GKO32_07630</name>
</gene>
<dbReference type="PRINTS" id="PR00081">
    <property type="entry name" value="GDHRDH"/>
</dbReference>
<keyword evidence="5" id="KW-1185">Reference proteome</keyword>
<dbReference type="GO" id="GO:0032787">
    <property type="term" value="P:monocarboxylic acid metabolic process"/>
    <property type="evidence" value="ECO:0007669"/>
    <property type="project" value="UniProtKB-ARBA"/>
</dbReference>
<accession>A0A6N7YZI7</accession>
<evidence type="ECO:0000313" key="4">
    <source>
        <dbReference type="EMBL" id="MTD53849.1"/>
    </source>
</evidence>
<dbReference type="FunFam" id="3.40.50.720:FF:000173">
    <property type="entry name" value="3-oxoacyl-[acyl-carrier protein] reductase"/>
    <property type="match status" value="1"/>
</dbReference>
<sequence>MDTDRVVVITGAAGGIGTEIVDRFLANGDRVVATDLNQDTLGKWRESRPADAALVTTAADLSTPEGCAQLADVAREWAGAVDVLVNCAGWFPFTPFEKMTLDEWRRVIDVNLTSVFLVTQSLLPLMKDRGWGRIIYFGSASVFVGVPGQSHYVAAKAGILGLARSLARELGDYGITVNIVAPGVTLTEPVRKTFPEDLLKVQRAGRALHRDQVAEDLVGPAFYLASDDAGFVTGQILNVNGGIHFL</sequence>